<keyword evidence="2" id="KW-0378">Hydrolase</keyword>
<keyword evidence="1" id="KW-0547">Nucleotide-binding</keyword>
<evidence type="ECO:0000256" key="4">
    <source>
        <dbReference type="ARBA" id="ARBA00034320"/>
    </source>
</evidence>
<dbReference type="GO" id="GO:0000166">
    <property type="term" value="F:nucleotide binding"/>
    <property type="evidence" value="ECO:0007669"/>
    <property type="project" value="UniProtKB-KW"/>
</dbReference>
<dbReference type="InterPro" id="IPR011629">
    <property type="entry name" value="CobW-like_C"/>
</dbReference>
<evidence type="ECO:0000256" key="5">
    <source>
        <dbReference type="ARBA" id="ARBA00049117"/>
    </source>
</evidence>
<keyword evidence="3" id="KW-0143">Chaperone</keyword>
<proteinExistence type="inferred from homology"/>
<evidence type="ECO:0000256" key="1">
    <source>
        <dbReference type="ARBA" id="ARBA00022741"/>
    </source>
</evidence>
<dbReference type="AlphaFoldDB" id="A0A3M2LE42"/>
<dbReference type="Gene3D" id="3.40.50.300">
    <property type="entry name" value="P-loop containing nucleotide triphosphate hydrolases"/>
    <property type="match status" value="1"/>
</dbReference>
<dbReference type="SMART" id="SM00833">
    <property type="entry name" value="CobW_C"/>
    <property type="match status" value="1"/>
</dbReference>
<dbReference type="Gene3D" id="3.30.1220.10">
    <property type="entry name" value="CobW-like, C-terminal domain"/>
    <property type="match status" value="1"/>
</dbReference>
<dbReference type="PANTHER" id="PTHR13748:SF62">
    <property type="entry name" value="COBW DOMAIN-CONTAINING PROTEIN"/>
    <property type="match status" value="1"/>
</dbReference>
<dbReference type="OrthoDB" id="9808822at2"/>
<dbReference type="EMBL" id="RFFH01000001">
    <property type="protein sequence ID" value="RMI35817.1"/>
    <property type="molecule type" value="Genomic_DNA"/>
</dbReference>
<dbReference type="CDD" id="cd03112">
    <property type="entry name" value="CobW-like"/>
    <property type="match status" value="1"/>
</dbReference>
<dbReference type="SUPFAM" id="SSF52540">
    <property type="entry name" value="P-loop containing nucleoside triphosphate hydrolases"/>
    <property type="match status" value="1"/>
</dbReference>
<evidence type="ECO:0000256" key="3">
    <source>
        <dbReference type="ARBA" id="ARBA00023186"/>
    </source>
</evidence>
<dbReference type="InterPro" id="IPR027417">
    <property type="entry name" value="P-loop_NTPase"/>
</dbReference>
<comment type="similarity">
    <text evidence="4">Belongs to the SIMIBI class G3E GTPase family. ZNG1 subfamily.</text>
</comment>
<dbReference type="GO" id="GO:0005737">
    <property type="term" value="C:cytoplasm"/>
    <property type="evidence" value="ECO:0007669"/>
    <property type="project" value="TreeGrafter"/>
</dbReference>
<reference evidence="7 8" key="1">
    <citation type="submission" date="2018-10" db="EMBL/GenBank/DDBJ databases">
        <title>Isolation from cow dung.</title>
        <authorList>
            <person name="Ling L."/>
        </authorList>
    </citation>
    <scope>NUCLEOTIDE SEQUENCE [LARGE SCALE GENOMIC DNA]</scope>
    <source>
        <strain evidence="7 8">NEAU-LL90</strain>
    </source>
</reference>
<dbReference type="InterPro" id="IPR051316">
    <property type="entry name" value="Zinc-reg_GTPase_activator"/>
</dbReference>
<feature type="domain" description="CobW C-terminal" evidence="6">
    <location>
        <begin position="233"/>
        <end position="324"/>
    </location>
</feature>
<keyword evidence="8" id="KW-1185">Reference proteome</keyword>
<dbReference type="Pfam" id="PF07683">
    <property type="entry name" value="CobW_C"/>
    <property type="match status" value="1"/>
</dbReference>
<dbReference type="InterPro" id="IPR036627">
    <property type="entry name" value="CobW-likC_sf"/>
</dbReference>
<dbReference type="RefSeq" id="WP_122186347.1">
    <property type="nucleotide sequence ID" value="NZ_RFFH01000001.1"/>
</dbReference>
<dbReference type="PANTHER" id="PTHR13748">
    <property type="entry name" value="COBW-RELATED"/>
    <property type="match status" value="1"/>
</dbReference>
<evidence type="ECO:0000313" key="7">
    <source>
        <dbReference type="EMBL" id="RMI35817.1"/>
    </source>
</evidence>
<organism evidence="7 8">
    <name type="scientific">Nocardia stercoris</name>
    <dbReference type="NCBI Taxonomy" id="2483361"/>
    <lineage>
        <taxon>Bacteria</taxon>
        <taxon>Bacillati</taxon>
        <taxon>Actinomycetota</taxon>
        <taxon>Actinomycetes</taxon>
        <taxon>Mycobacteriales</taxon>
        <taxon>Nocardiaceae</taxon>
        <taxon>Nocardia</taxon>
    </lineage>
</organism>
<name>A0A3M2LE42_9NOCA</name>
<comment type="caution">
    <text evidence="7">The sequence shown here is derived from an EMBL/GenBank/DDBJ whole genome shotgun (WGS) entry which is preliminary data.</text>
</comment>
<accession>A0A3M2LE42</accession>
<gene>
    <name evidence="7" type="ORF">EBN03_03600</name>
</gene>
<comment type="catalytic activity">
    <reaction evidence="5">
        <text>GTP + H2O = GDP + phosphate + H(+)</text>
        <dbReference type="Rhea" id="RHEA:19669"/>
        <dbReference type="ChEBI" id="CHEBI:15377"/>
        <dbReference type="ChEBI" id="CHEBI:15378"/>
        <dbReference type="ChEBI" id="CHEBI:37565"/>
        <dbReference type="ChEBI" id="CHEBI:43474"/>
        <dbReference type="ChEBI" id="CHEBI:58189"/>
    </reaction>
    <physiologicalReaction direction="left-to-right" evidence="5">
        <dbReference type="Rhea" id="RHEA:19670"/>
    </physiologicalReaction>
</comment>
<sequence length="347" mass="37525">MPQRIPVLIVAGFLGAGKTTLLNHLLRHREARIGVVVNDFGAIGIDALLVAGQVDAMVSLGNGCVCCAVDLTELDEMFARLTEPRHRIDLIVVEGSGLAEPANLIRMVLGSANPRLRYGGLVEVVDAEHFDETRARHPELDAHLGLADLVVLNKADRVAGPELARLRSVIGEVVGAVPVYPTAYGRVDPRLLFDPVAPAAEPVAVQLGFDDLLLTDDDAHEDGAGHAHLHDGYRSVSFRSSADLDPRRLVEVLAPPPAGVYRAKGHAAFAVRGERRKFVMHLVGRHLVFEPAGWSRGESRESALVFIGTGLDADELVTRLEDTRHGGEPLDDSALLPVWRFVPRTPD</sequence>
<dbReference type="Pfam" id="PF02492">
    <property type="entry name" value="cobW"/>
    <property type="match status" value="1"/>
</dbReference>
<protein>
    <submittedName>
        <fullName evidence="7">GTP-binding protein</fullName>
    </submittedName>
</protein>
<dbReference type="SUPFAM" id="SSF90002">
    <property type="entry name" value="Hypothetical protein YjiA, C-terminal domain"/>
    <property type="match status" value="1"/>
</dbReference>
<dbReference type="Proteomes" id="UP000279275">
    <property type="component" value="Unassembled WGS sequence"/>
</dbReference>
<evidence type="ECO:0000256" key="2">
    <source>
        <dbReference type="ARBA" id="ARBA00022801"/>
    </source>
</evidence>
<evidence type="ECO:0000313" key="8">
    <source>
        <dbReference type="Proteomes" id="UP000279275"/>
    </source>
</evidence>
<dbReference type="InterPro" id="IPR003495">
    <property type="entry name" value="CobW/HypB/UreG_nucleotide-bd"/>
</dbReference>
<dbReference type="GO" id="GO:0016787">
    <property type="term" value="F:hydrolase activity"/>
    <property type="evidence" value="ECO:0007669"/>
    <property type="project" value="UniProtKB-KW"/>
</dbReference>
<evidence type="ECO:0000259" key="6">
    <source>
        <dbReference type="SMART" id="SM00833"/>
    </source>
</evidence>